<sequence>MLNSAIKDVKAVGTDLSSRLGASNRAASAYVRQLLRAQW</sequence>
<evidence type="ECO:0000313" key="1">
    <source>
        <dbReference type="EMBL" id="RMP77042.1"/>
    </source>
</evidence>
<comment type="caution">
    <text evidence="1">The sequence shown here is derived from an EMBL/GenBank/DDBJ whole genome shotgun (WGS) entry which is preliminary data.</text>
</comment>
<name>A0A7Z6U4Q5_PSESF</name>
<dbReference type="EMBL" id="RBQT01000121">
    <property type="protein sequence ID" value="RMP77042.1"/>
    <property type="molecule type" value="Genomic_DNA"/>
</dbReference>
<proteinExistence type="predicted"/>
<gene>
    <name evidence="1" type="ORF">ALQ15_200039</name>
</gene>
<organism evidence="1 2">
    <name type="scientific">Pseudomonas syringae pv. actinidiae</name>
    <dbReference type="NCBI Taxonomy" id="103796"/>
    <lineage>
        <taxon>Bacteria</taxon>
        <taxon>Pseudomonadati</taxon>
        <taxon>Pseudomonadota</taxon>
        <taxon>Gammaproteobacteria</taxon>
        <taxon>Pseudomonadales</taxon>
        <taxon>Pseudomonadaceae</taxon>
        <taxon>Pseudomonas</taxon>
        <taxon>Pseudomonas syringae</taxon>
    </lineage>
</organism>
<protein>
    <submittedName>
        <fullName evidence="1">Uncharacterized protein</fullName>
    </submittedName>
</protein>
<evidence type="ECO:0000313" key="2">
    <source>
        <dbReference type="Proteomes" id="UP000282289"/>
    </source>
</evidence>
<dbReference type="AlphaFoldDB" id="A0A7Z6U4Q5"/>
<dbReference type="Proteomes" id="UP000282289">
    <property type="component" value="Unassembled WGS sequence"/>
</dbReference>
<reference evidence="1 2" key="1">
    <citation type="submission" date="2018-08" db="EMBL/GenBank/DDBJ databases">
        <title>Recombination of ecologically and evolutionarily significant loci maintains genetic cohesion in the Pseudomonas syringae species complex.</title>
        <authorList>
            <person name="Dillon M."/>
            <person name="Thakur S."/>
            <person name="Almeida R.N.D."/>
            <person name="Weir B.S."/>
            <person name="Guttman D.S."/>
        </authorList>
    </citation>
    <scope>NUCLEOTIDE SEQUENCE [LARGE SCALE GENOMIC DNA]</scope>
    <source>
        <strain evidence="1 2">ICMP 19589</strain>
    </source>
</reference>
<accession>A0A7Z6U4Q5</accession>